<dbReference type="PANTHER" id="PTHR35908:SF1">
    <property type="entry name" value="CONSERVED PROTEIN"/>
    <property type="match status" value="1"/>
</dbReference>
<dbReference type="EMBL" id="JBHTEB010000001">
    <property type="protein sequence ID" value="MFD0318950.1"/>
    <property type="molecule type" value="Genomic_DNA"/>
</dbReference>
<name>A0ABW2WHH6_9ACTN</name>
<accession>A0ABW2WHH6</accession>
<dbReference type="Pfam" id="PF18029">
    <property type="entry name" value="Glyoxalase_6"/>
    <property type="match status" value="1"/>
</dbReference>
<dbReference type="CDD" id="cd06587">
    <property type="entry name" value="VOC"/>
    <property type="match status" value="1"/>
</dbReference>
<evidence type="ECO:0000313" key="2">
    <source>
        <dbReference type="EMBL" id="MFD0318950.1"/>
    </source>
</evidence>
<evidence type="ECO:0000313" key="3">
    <source>
        <dbReference type="Proteomes" id="UP001597023"/>
    </source>
</evidence>
<comment type="caution">
    <text evidence="2">The sequence shown here is derived from an EMBL/GenBank/DDBJ whole genome shotgun (WGS) entry which is preliminary data.</text>
</comment>
<dbReference type="InterPro" id="IPR029068">
    <property type="entry name" value="Glyas_Bleomycin-R_OHBP_Dase"/>
</dbReference>
<reference evidence="3" key="1">
    <citation type="journal article" date="2019" name="Int. J. Syst. Evol. Microbiol.">
        <title>The Global Catalogue of Microorganisms (GCM) 10K type strain sequencing project: providing services to taxonomists for standard genome sequencing and annotation.</title>
        <authorList>
            <consortium name="The Broad Institute Genomics Platform"/>
            <consortium name="The Broad Institute Genome Sequencing Center for Infectious Disease"/>
            <person name="Wu L."/>
            <person name="Ma J."/>
        </authorList>
    </citation>
    <scope>NUCLEOTIDE SEQUENCE [LARGE SCALE GENOMIC DNA]</scope>
    <source>
        <strain evidence="3">CGMCC 4.7400</strain>
    </source>
</reference>
<dbReference type="Gene3D" id="3.10.180.10">
    <property type="entry name" value="2,3-Dihydroxybiphenyl 1,2-Dioxygenase, domain 1"/>
    <property type="match status" value="1"/>
</dbReference>
<sequence length="133" mass="14600">MAHLHDIVFDCAHPASLARFWAAALDGYAVAPYDEAELARLRSLGITRTEDDPTVLVERADGGPRLWFQRVPEVKVVKNRVHLDLRAADPGAEVRRLTALGATVRARHADNVVLADPEGNEFCLAVPPARQQS</sequence>
<organism evidence="2 3">
    <name type="scientific">Streptomyces flavalbus</name>
    <dbReference type="NCBI Taxonomy" id="2665155"/>
    <lineage>
        <taxon>Bacteria</taxon>
        <taxon>Bacillati</taxon>
        <taxon>Actinomycetota</taxon>
        <taxon>Actinomycetes</taxon>
        <taxon>Kitasatosporales</taxon>
        <taxon>Streptomycetaceae</taxon>
        <taxon>Streptomyces</taxon>
    </lineage>
</organism>
<dbReference type="SUPFAM" id="SSF54593">
    <property type="entry name" value="Glyoxalase/Bleomycin resistance protein/Dihydroxybiphenyl dioxygenase"/>
    <property type="match status" value="1"/>
</dbReference>
<gene>
    <name evidence="2" type="ORF">ACFQZ6_32990</name>
</gene>
<dbReference type="InterPro" id="IPR041581">
    <property type="entry name" value="Glyoxalase_6"/>
</dbReference>
<protein>
    <submittedName>
        <fullName evidence="2">VOC family protein</fullName>
    </submittedName>
</protein>
<dbReference type="PANTHER" id="PTHR35908">
    <property type="entry name" value="HYPOTHETICAL FUSION PROTEIN"/>
    <property type="match status" value="1"/>
</dbReference>
<proteinExistence type="predicted"/>
<dbReference type="RefSeq" id="WP_381616791.1">
    <property type="nucleotide sequence ID" value="NZ_JBHTEB010000001.1"/>
</dbReference>
<keyword evidence="3" id="KW-1185">Reference proteome</keyword>
<evidence type="ECO:0000259" key="1">
    <source>
        <dbReference type="Pfam" id="PF18029"/>
    </source>
</evidence>
<dbReference type="Proteomes" id="UP001597023">
    <property type="component" value="Unassembled WGS sequence"/>
</dbReference>
<feature type="domain" description="Glyoxalase-like" evidence="1">
    <location>
        <begin position="7"/>
        <end position="124"/>
    </location>
</feature>